<feature type="domain" description="Activator of Hsp90 ATPase homologue 1/2-like C-terminal" evidence="2">
    <location>
        <begin position="26"/>
        <end position="150"/>
    </location>
</feature>
<dbReference type="InterPro" id="IPR013538">
    <property type="entry name" value="ASHA1/2-like_C"/>
</dbReference>
<dbReference type="Pfam" id="PF08327">
    <property type="entry name" value="AHSA1"/>
    <property type="match status" value="1"/>
</dbReference>
<evidence type="ECO:0000256" key="1">
    <source>
        <dbReference type="ARBA" id="ARBA00006817"/>
    </source>
</evidence>
<dbReference type="Gene3D" id="3.30.530.20">
    <property type="match status" value="1"/>
</dbReference>
<proteinExistence type="inferred from homology"/>
<organism evidence="3 4">
    <name type="scientific">Zemynaea arenosa</name>
    <dbReference type="NCBI Taxonomy" id="2561931"/>
    <lineage>
        <taxon>Bacteria</taxon>
        <taxon>Pseudomonadati</taxon>
        <taxon>Pseudomonadota</taxon>
        <taxon>Betaproteobacteria</taxon>
        <taxon>Burkholderiales</taxon>
        <taxon>Oxalobacteraceae</taxon>
        <taxon>Telluria group</taxon>
        <taxon>Zemynaea</taxon>
    </lineage>
</organism>
<sequence length="153" mass="17105">MDTATAAAHPTASDVRTVVVERDFAHPADKLWRALTQPHLIEEWLMKNDFAPQVGHRFNLSMTPQPGMDIVIDCEVLAIEPGKTLAYTWNHPHQDPAFDVHTTVTFTLTPTAGGTHLRMEQQGFRPEQKQAIAGANYGWQNFYGKLEQVLAQG</sequence>
<name>A0A4Y9SHG0_9BURK</name>
<accession>A0A4Y9SHG0</accession>
<dbReference type="CDD" id="cd07814">
    <property type="entry name" value="SRPBCC_CalC_Aha1-like"/>
    <property type="match status" value="1"/>
</dbReference>
<dbReference type="EMBL" id="SPVF01000128">
    <property type="protein sequence ID" value="TFW20873.1"/>
    <property type="molecule type" value="Genomic_DNA"/>
</dbReference>
<evidence type="ECO:0000259" key="2">
    <source>
        <dbReference type="Pfam" id="PF08327"/>
    </source>
</evidence>
<comment type="similarity">
    <text evidence="1">Belongs to the AHA1 family.</text>
</comment>
<evidence type="ECO:0000313" key="4">
    <source>
        <dbReference type="Proteomes" id="UP000298438"/>
    </source>
</evidence>
<keyword evidence="4" id="KW-1185">Reference proteome</keyword>
<dbReference type="SUPFAM" id="SSF55961">
    <property type="entry name" value="Bet v1-like"/>
    <property type="match status" value="1"/>
</dbReference>
<dbReference type="AlphaFoldDB" id="A0A4Y9SHG0"/>
<evidence type="ECO:0000313" key="3">
    <source>
        <dbReference type="EMBL" id="TFW20873.1"/>
    </source>
</evidence>
<dbReference type="OrthoDB" id="9803476at2"/>
<protein>
    <submittedName>
        <fullName evidence="3">SRPBCC domain-containing protein</fullName>
    </submittedName>
</protein>
<gene>
    <name evidence="3" type="ORF">E4L96_09880</name>
</gene>
<dbReference type="Proteomes" id="UP000298438">
    <property type="component" value="Unassembled WGS sequence"/>
</dbReference>
<reference evidence="3 4" key="1">
    <citation type="submission" date="2019-03" db="EMBL/GenBank/DDBJ databases">
        <title>Draft Genome Sequence of Massilia arenosa sp. nov., a Novel Massilia Species Isolated from a Sandy-loam Maize Soil.</title>
        <authorList>
            <person name="Raths R."/>
            <person name="Peta V."/>
            <person name="Bucking H."/>
        </authorList>
    </citation>
    <scope>NUCLEOTIDE SEQUENCE [LARGE SCALE GENOMIC DNA]</scope>
    <source>
        <strain evidence="3 4">MC02</strain>
    </source>
</reference>
<comment type="caution">
    <text evidence="3">The sequence shown here is derived from an EMBL/GenBank/DDBJ whole genome shotgun (WGS) entry which is preliminary data.</text>
</comment>
<dbReference type="InterPro" id="IPR023393">
    <property type="entry name" value="START-like_dom_sf"/>
</dbReference>